<keyword evidence="3" id="KW-0479">Metal-binding</keyword>
<name>A0A0W8FVU5_9ZZZZ</name>
<reference evidence="9" key="1">
    <citation type="journal article" date="2015" name="Proc. Natl. Acad. Sci. U.S.A.">
        <title>Networks of energetic and metabolic interactions define dynamics in microbial communities.</title>
        <authorList>
            <person name="Embree M."/>
            <person name="Liu J.K."/>
            <person name="Al-Bassam M.M."/>
            <person name="Zengler K."/>
        </authorList>
    </citation>
    <scope>NUCLEOTIDE SEQUENCE</scope>
</reference>
<accession>A0A0W8FVU5</accession>
<proteinExistence type="inferred from homology"/>
<evidence type="ECO:0000259" key="8">
    <source>
        <dbReference type="Pfam" id="PF12804"/>
    </source>
</evidence>
<evidence type="ECO:0000256" key="1">
    <source>
        <dbReference type="ARBA" id="ARBA00022490"/>
    </source>
</evidence>
<evidence type="ECO:0000313" key="9">
    <source>
        <dbReference type="EMBL" id="KUG25023.1"/>
    </source>
</evidence>
<dbReference type="InterPro" id="IPR025877">
    <property type="entry name" value="MobA-like_NTP_Trfase"/>
</dbReference>
<sequence length="218" mass="24697">MNNKINGIILSGGRSSRMGEDKALLKVGTKTIIEIMIDKLKPFCNEIIISADNVEKYSKFGYKVVPDKFKNSGPLAGIYSSLLESNTERNFVISCDLPLVSQNVIEKIINTNSDKEIILPITDGKYHQLCGVYSKSVLERAKEILRKGEEEKGRRGEREKGSLKRKTSVKSLLNNYEIEFVDVTSIAKENEFLNMNSVEEYQEIYSFLANKTDQPFKI</sequence>
<dbReference type="GO" id="GO:0016779">
    <property type="term" value="F:nucleotidyltransferase activity"/>
    <property type="evidence" value="ECO:0007669"/>
    <property type="project" value="UniProtKB-ARBA"/>
</dbReference>
<evidence type="ECO:0000256" key="5">
    <source>
        <dbReference type="ARBA" id="ARBA00022842"/>
    </source>
</evidence>
<dbReference type="HAMAP" id="MF_00316">
    <property type="entry name" value="MobA"/>
    <property type="match status" value="1"/>
</dbReference>
<keyword evidence="5" id="KW-0460">Magnesium</keyword>
<dbReference type="EMBL" id="LNQE01000781">
    <property type="protein sequence ID" value="KUG25023.1"/>
    <property type="molecule type" value="Genomic_DNA"/>
</dbReference>
<dbReference type="InterPro" id="IPR013482">
    <property type="entry name" value="Molybde_CF_guanTrfase"/>
</dbReference>
<dbReference type="Pfam" id="PF12804">
    <property type="entry name" value="NTP_transf_3"/>
    <property type="match status" value="1"/>
</dbReference>
<comment type="caution">
    <text evidence="9">The sequence shown here is derived from an EMBL/GenBank/DDBJ whole genome shotgun (WGS) entry which is preliminary data.</text>
</comment>
<evidence type="ECO:0000256" key="7">
    <source>
        <dbReference type="ARBA" id="ARBA00023150"/>
    </source>
</evidence>
<organism evidence="9">
    <name type="scientific">hydrocarbon metagenome</name>
    <dbReference type="NCBI Taxonomy" id="938273"/>
    <lineage>
        <taxon>unclassified sequences</taxon>
        <taxon>metagenomes</taxon>
        <taxon>ecological metagenomes</taxon>
    </lineage>
</organism>
<dbReference type="CDD" id="cd02503">
    <property type="entry name" value="MobA"/>
    <property type="match status" value="1"/>
</dbReference>
<dbReference type="InterPro" id="IPR029044">
    <property type="entry name" value="Nucleotide-diphossugar_trans"/>
</dbReference>
<dbReference type="GO" id="GO:0006777">
    <property type="term" value="P:Mo-molybdopterin cofactor biosynthetic process"/>
    <property type="evidence" value="ECO:0007669"/>
    <property type="project" value="UniProtKB-KW"/>
</dbReference>
<keyword evidence="1" id="KW-0963">Cytoplasm</keyword>
<evidence type="ECO:0000256" key="2">
    <source>
        <dbReference type="ARBA" id="ARBA00022679"/>
    </source>
</evidence>
<evidence type="ECO:0000256" key="4">
    <source>
        <dbReference type="ARBA" id="ARBA00022741"/>
    </source>
</evidence>
<evidence type="ECO:0000256" key="6">
    <source>
        <dbReference type="ARBA" id="ARBA00023134"/>
    </source>
</evidence>
<keyword evidence="7" id="KW-0501">Molybdenum cofactor biosynthesis</keyword>
<dbReference type="SUPFAM" id="SSF53448">
    <property type="entry name" value="Nucleotide-diphospho-sugar transferases"/>
    <property type="match status" value="1"/>
</dbReference>
<gene>
    <name evidence="9" type="ORF">ASZ90_005161</name>
</gene>
<keyword evidence="2" id="KW-0808">Transferase</keyword>
<protein>
    <submittedName>
        <fullName evidence="9">Molybdopterin-guanine dinucleotide biosynthesis protein moba</fullName>
    </submittedName>
</protein>
<dbReference type="PANTHER" id="PTHR19136">
    <property type="entry name" value="MOLYBDENUM COFACTOR GUANYLYLTRANSFERASE"/>
    <property type="match status" value="1"/>
</dbReference>
<keyword evidence="4" id="KW-0547">Nucleotide-binding</keyword>
<evidence type="ECO:0000256" key="3">
    <source>
        <dbReference type="ARBA" id="ARBA00022723"/>
    </source>
</evidence>
<feature type="domain" description="MobA-like NTP transferase" evidence="8">
    <location>
        <begin position="7"/>
        <end position="148"/>
    </location>
</feature>
<keyword evidence="6" id="KW-0342">GTP-binding</keyword>
<dbReference type="GO" id="GO:0046872">
    <property type="term" value="F:metal ion binding"/>
    <property type="evidence" value="ECO:0007669"/>
    <property type="project" value="UniProtKB-KW"/>
</dbReference>
<dbReference type="AlphaFoldDB" id="A0A0W8FVU5"/>
<dbReference type="GO" id="GO:0005525">
    <property type="term" value="F:GTP binding"/>
    <property type="evidence" value="ECO:0007669"/>
    <property type="project" value="UniProtKB-KW"/>
</dbReference>
<dbReference type="Gene3D" id="3.90.550.10">
    <property type="entry name" value="Spore Coat Polysaccharide Biosynthesis Protein SpsA, Chain A"/>
    <property type="match status" value="1"/>
</dbReference>
<dbReference type="PANTHER" id="PTHR19136:SF81">
    <property type="entry name" value="MOLYBDENUM COFACTOR GUANYLYLTRANSFERASE"/>
    <property type="match status" value="1"/>
</dbReference>